<dbReference type="PANTHER" id="PTHR39160:SF4">
    <property type="entry name" value="RESUSCITATION-PROMOTING FACTOR RPFB"/>
    <property type="match status" value="1"/>
</dbReference>
<evidence type="ECO:0000259" key="2">
    <source>
        <dbReference type="PROSITE" id="PS51109"/>
    </source>
</evidence>
<comment type="caution">
    <text evidence="3">The sequence shown here is derived from an EMBL/GenBank/DDBJ whole genome shotgun (WGS) entry which is preliminary data.</text>
</comment>
<dbReference type="SMART" id="SM01208">
    <property type="entry name" value="G5"/>
    <property type="match status" value="1"/>
</dbReference>
<dbReference type="InterPro" id="IPR010611">
    <property type="entry name" value="3D_dom"/>
</dbReference>
<organism evidence="3 4">
    <name type="scientific">Neglectibacter timonensis</name>
    <dbReference type="NCBI Taxonomy" id="1776382"/>
    <lineage>
        <taxon>Bacteria</taxon>
        <taxon>Bacillati</taxon>
        <taxon>Bacillota</taxon>
        <taxon>Clostridia</taxon>
        <taxon>Eubacteriales</taxon>
        <taxon>Oscillospiraceae</taxon>
        <taxon>Neglectibacter</taxon>
    </lineage>
</organism>
<dbReference type="PANTHER" id="PTHR39160">
    <property type="entry name" value="CELL WALL-BINDING PROTEIN YOCH"/>
    <property type="match status" value="1"/>
</dbReference>
<dbReference type="SUPFAM" id="SSF50685">
    <property type="entry name" value="Barwin-like endoglucanases"/>
    <property type="match status" value="1"/>
</dbReference>
<dbReference type="InterPro" id="IPR007137">
    <property type="entry name" value="DUF348"/>
</dbReference>
<dbReference type="CDD" id="cd22786">
    <property type="entry name" value="DPBB_YuiC-like"/>
    <property type="match status" value="1"/>
</dbReference>
<keyword evidence="4" id="KW-1185">Reference proteome</keyword>
<dbReference type="Pfam" id="PF03990">
    <property type="entry name" value="DUF348"/>
    <property type="match status" value="3"/>
</dbReference>
<reference evidence="3 4" key="1">
    <citation type="submission" date="2022-06" db="EMBL/GenBank/DDBJ databases">
        <title>Isolation of gut microbiota from human fecal samples.</title>
        <authorList>
            <person name="Pamer E.G."/>
            <person name="Barat B."/>
            <person name="Waligurski E."/>
            <person name="Medina S."/>
            <person name="Paddock L."/>
            <person name="Mostad J."/>
        </authorList>
    </citation>
    <scope>NUCLEOTIDE SEQUENCE [LARGE SCALE GENOMIC DNA]</scope>
    <source>
        <strain evidence="3 4">DFI.9.73</strain>
    </source>
</reference>
<evidence type="ECO:0000256" key="1">
    <source>
        <dbReference type="ARBA" id="ARBA00022729"/>
    </source>
</evidence>
<dbReference type="EMBL" id="JANFZH010000065">
    <property type="protein sequence ID" value="MCQ4841695.1"/>
    <property type="molecule type" value="Genomic_DNA"/>
</dbReference>
<evidence type="ECO:0000313" key="4">
    <source>
        <dbReference type="Proteomes" id="UP001524473"/>
    </source>
</evidence>
<sequence length="470" mass="50486">MHGRHQKKAPKLFLIRGAAVLVLVLALCVSSFVTVMANTVSANVIDGDNSYSFSMSSADLEAILAQAEAQGLAPLGELDTAERVKNTTTVYIRRGVPMTVSEAGRETELVAYKGDTVEKTLLDHNILLKEADEVVPARETEVESPLSVEIKRSCSVNVLADGKSKKLSLTGATVADAIQAAGVKLGSEDSVNFELDEPLFDKMNIRVVRTMKIEITVDGETKQYSVSAQSVQEALQKCGVELSEEDRLNCKPKDKIKDGMQIVVQRVTTEEAVEKEEIPYETAYEDTDSLYEGETSVKSAGEKGEKEVKYKLIYVDGKLDGKEVLEEKVIKEPVKEVVLRGTLVQETPAPDYSGGSSSGGVGTFVDYNGNVVSYSGLLTGDCTAYSVPGGTTSLGWDAVYGVIAVDPNIIPYGTRLYVTSPDGSVVYGYGVAGDTGGACMAGDIIADLCYNTIEECSIIGRRVMNVYILS</sequence>
<dbReference type="PROSITE" id="PS51109">
    <property type="entry name" value="G5"/>
    <property type="match status" value="1"/>
</dbReference>
<dbReference type="Proteomes" id="UP001524473">
    <property type="component" value="Unassembled WGS sequence"/>
</dbReference>
<dbReference type="InterPro" id="IPR036908">
    <property type="entry name" value="RlpA-like_sf"/>
</dbReference>
<dbReference type="Gene3D" id="2.20.230.10">
    <property type="entry name" value="Resuscitation-promoting factor rpfb"/>
    <property type="match status" value="1"/>
</dbReference>
<dbReference type="Pfam" id="PF06725">
    <property type="entry name" value="3D"/>
    <property type="match status" value="1"/>
</dbReference>
<evidence type="ECO:0000313" key="3">
    <source>
        <dbReference type="EMBL" id="MCQ4841695.1"/>
    </source>
</evidence>
<gene>
    <name evidence="3" type="ORF">NE695_17425</name>
</gene>
<dbReference type="RefSeq" id="WP_256192412.1">
    <property type="nucleotide sequence ID" value="NZ_JANFZG010000070.1"/>
</dbReference>
<feature type="domain" description="G5" evidence="2">
    <location>
        <begin position="264"/>
        <end position="344"/>
    </location>
</feature>
<dbReference type="InterPro" id="IPR051933">
    <property type="entry name" value="Resuscitation_pf_RpfB"/>
</dbReference>
<protein>
    <submittedName>
        <fullName evidence="3">G5 domain-containing protein</fullName>
    </submittedName>
</protein>
<name>A0ABT1S589_9FIRM</name>
<dbReference type="Pfam" id="PF07501">
    <property type="entry name" value="G5"/>
    <property type="match status" value="1"/>
</dbReference>
<keyword evidence="1" id="KW-0732">Signal</keyword>
<accession>A0ABT1S589</accession>
<proteinExistence type="predicted"/>
<dbReference type="InterPro" id="IPR011098">
    <property type="entry name" value="G5_dom"/>
</dbReference>